<dbReference type="Proteomes" id="UP000320772">
    <property type="component" value="Unassembled WGS sequence"/>
</dbReference>
<dbReference type="PROSITE" id="PS00414">
    <property type="entry name" value="PROFILIN"/>
    <property type="match status" value="1"/>
</dbReference>
<dbReference type="GO" id="GO:0003779">
    <property type="term" value="F:actin binding"/>
    <property type="evidence" value="ECO:0007669"/>
    <property type="project" value="InterPro"/>
</dbReference>
<dbReference type="EMBL" id="BJLY01000003">
    <property type="protein sequence ID" value="GEB04452.1"/>
    <property type="molecule type" value="Genomic_DNA"/>
</dbReference>
<dbReference type="InterPro" id="IPR027310">
    <property type="entry name" value="Profilin_CS"/>
</dbReference>
<sequence>MTWQDYLQDRRELLQTLLNEKTRRIWIKDRCREAEHKRAQIIAQWHAERMPDCDQARHTVARLERLARLPRQIPEDIRLAVRDLKRKGQFQMALRELDRFYDRNTPVSPPSDHRAGVNRSLQPMALQEMASRRSSPSP</sequence>
<evidence type="ECO:0000256" key="1">
    <source>
        <dbReference type="SAM" id="MobiDB-lite"/>
    </source>
</evidence>
<comment type="caution">
    <text evidence="2">The sequence shown here is derived from an EMBL/GenBank/DDBJ whole genome shotgun (WGS) entry which is preliminary data.</text>
</comment>
<name>A0A4Y3M574_9PROT</name>
<reference evidence="2 3" key="1">
    <citation type="submission" date="2019-06" db="EMBL/GenBank/DDBJ databases">
        <title>Whole genome shotgun sequence of Gluconobacter roseus NBRC 3990.</title>
        <authorList>
            <person name="Hosoyama A."/>
            <person name="Uohara A."/>
            <person name="Ohji S."/>
            <person name="Ichikawa N."/>
        </authorList>
    </citation>
    <scope>NUCLEOTIDE SEQUENCE [LARGE SCALE GENOMIC DNA]</scope>
    <source>
        <strain evidence="2 3">NBRC 3990</strain>
    </source>
</reference>
<dbReference type="AlphaFoldDB" id="A0A4Y3M574"/>
<organism evidence="2 3">
    <name type="scientific">Gluconobacter roseus NBRC 3990</name>
    <dbReference type="NCBI Taxonomy" id="1307950"/>
    <lineage>
        <taxon>Bacteria</taxon>
        <taxon>Pseudomonadati</taxon>
        <taxon>Pseudomonadota</taxon>
        <taxon>Alphaproteobacteria</taxon>
        <taxon>Acetobacterales</taxon>
        <taxon>Acetobacteraceae</taxon>
        <taxon>Gluconobacter</taxon>
    </lineage>
</organism>
<feature type="region of interest" description="Disordered" evidence="1">
    <location>
        <begin position="101"/>
        <end position="138"/>
    </location>
</feature>
<accession>A0A4Y3M574</accession>
<proteinExistence type="predicted"/>
<evidence type="ECO:0000313" key="2">
    <source>
        <dbReference type="EMBL" id="GEB04452.1"/>
    </source>
</evidence>
<keyword evidence="3" id="KW-1185">Reference proteome</keyword>
<evidence type="ECO:0000313" key="3">
    <source>
        <dbReference type="Proteomes" id="UP000320772"/>
    </source>
</evidence>
<dbReference type="STRING" id="586239.AD943_13050"/>
<protein>
    <submittedName>
        <fullName evidence="2">Uncharacterized protein</fullName>
    </submittedName>
</protein>
<gene>
    <name evidence="2" type="ORF">GRO01_20280</name>
</gene>